<dbReference type="EMBL" id="LT629758">
    <property type="protein sequence ID" value="SDT33780.1"/>
    <property type="molecule type" value="Genomic_DNA"/>
</dbReference>
<dbReference type="Proteomes" id="UP000198688">
    <property type="component" value="Chromosome I"/>
</dbReference>
<feature type="transmembrane region" description="Helical" evidence="1">
    <location>
        <begin position="116"/>
        <end position="136"/>
    </location>
</feature>
<proteinExistence type="predicted"/>
<dbReference type="STRING" id="113562.SAMN04489716_3351"/>
<feature type="transmembrane region" description="Helical" evidence="1">
    <location>
        <begin position="148"/>
        <end position="171"/>
    </location>
</feature>
<gene>
    <name evidence="2" type="ORF">SAMN04489716_3351</name>
</gene>
<accession>A0A1H1ZJF8</accession>
<keyword evidence="1" id="KW-1133">Transmembrane helix</keyword>
<feature type="transmembrane region" description="Helical" evidence="1">
    <location>
        <begin position="51"/>
        <end position="75"/>
    </location>
</feature>
<feature type="transmembrane region" description="Helical" evidence="1">
    <location>
        <begin position="12"/>
        <end position="31"/>
    </location>
</feature>
<sequence length="178" mass="18830">MESATLIRPRVWLPVAAGVGVAVILGVYGRLHEPVVTADVAAFLKLQTLKVWLATAIAGLLFVQLLTALGVYGVLPGGAWVSGMHRWSGRIAVLLSVPVAVHCLYTFGLRSDTPRVLAHSLLGCLVYGVFVTKMLLLSRPGQGRGWGVPLAGGVVLVAVAGLWATSALWFFTTIGTSW</sequence>
<keyword evidence="1" id="KW-0812">Transmembrane</keyword>
<reference evidence="2 3" key="1">
    <citation type="submission" date="2016-10" db="EMBL/GenBank/DDBJ databases">
        <authorList>
            <person name="de Groot N.N."/>
        </authorList>
    </citation>
    <scope>NUCLEOTIDE SEQUENCE [LARGE SCALE GENOMIC DNA]</scope>
    <source>
        <strain evidence="2 3">DSM 43941</strain>
    </source>
</reference>
<evidence type="ECO:0000256" key="1">
    <source>
        <dbReference type="SAM" id="Phobius"/>
    </source>
</evidence>
<organism evidence="2 3">
    <name type="scientific">Actinoplanes derwentensis</name>
    <dbReference type="NCBI Taxonomy" id="113562"/>
    <lineage>
        <taxon>Bacteria</taxon>
        <taxon>Bacillati</taxon>
        <taxon>Actinomycetota</taxon>
        <taxon>Actinomycetes</taxon>
        <taxon>Micromonosporales</taxon>
        <taxon>Micromonosporaceae</taxon>
        <taxon>Actinoplanes</taxon>
    </lineage>
</organism>
<feature type="transmembrane region" description="Helical" evidence="1">
    <location>
        <begin position="87"/>
        <end position="110"/>
    </location>
</feature>
<protein>
    <submittedName>
        <fullName evidence="2">Uncharacterized protein</fullName>
    </submittedName>
</protein>
<dbReference type="RefSeq" id="WP_092545487.1">
    <property type="nucleotide sequence ID" value="NZ_BOMJ01000005.1"/>
</dbReference>
<dbReference type="Pfam" id="PF20139">
    <property type="entry name" value="DUF6529"/>
    <property type="match status" value="1"/>
</dbReference>
<name>A0A1H1ZJF8_9ACTN</name>
<dbReference type="InterPro" id="IPR045382">
    <property type="entry name" value="DUF6529"/>
</dbReference>
<keyword evidence="3" id="KW-1185">Reference proteome</keyword>
<evidence type="ECO:0000313" key="2">
    <source>
        <dbReference type="EMBL" id="SDT33780.1"/>
    </source>
</evidence>
<keyword evidence="1" id="KW-0472">Membrane</keyword>
<dbReference type="AlphaFoldDB" id="A0A1H1ZJF8"/>
<dbReference type="OrthoDB" id="8774535at2"/>
<evidence type="ECO:0000313" key="3">
    <source>
        <dbReference type="Proteomes" id="UP000198688"/>
    </source>
</evidence>